<name>A0A4R7K9R0_9CLOT</name>
<comment type="function">
    <text evidence="10">Involved in 1,2-propanediol (1,2-PD) degradation by catalyzing the conversion of propanoyl-CoA to propanoyl-phosphate.</text>
</comment>
<gene>
    <name evidence="11" type="ORF">EDD71_13023</name>
</gene>
<evidence type="ECO:0000256" key="10">
    <source>
        <dbReference type="PIRNR" id="PIRNR010130"/>
    </source>
</evidence>
<comment type="cofactor">
    <cofactor evidence="1">
        <name>Zn(2+)</name>
        <dbReference type="ChEBI" id="CHEBI:29105"/>
    </cofactor>
</comment>
<dbReference type="InterPro" id="IPR008300">
    <property type="entry name" value="PTAC"/>
</dbReference>
<dbReference type="GO" id="GO:0046872">
    <property type="term" value="F:metal ion binding"/>
    <property type="evidence" value="ECO:0007669"/>
    <property type="project" value="UniProtKB-KW"/>
</dbReference>
<dbReference type="AlphaFoldDB" id="A0A4R7K9R0"/>
<evidence type="ECO:0000256" key="9">
    <source>
        <dbReference type="ARBA" id="ARBA00047589"/>
    </source>
</evidence>
<dbReference type="PIRSF" id="PIRSF010130">
    <property type="entry name" value="PduL"/>
    <property type="match status" value="1"/>
</dbReference>
<comment type="caution">
    <text evidence="11">The sequence shown here is derived from an EMBL/GenBank/DDBJ whole genome shotgun (WGS) entry which is preliminary data.</text>
</comment>
<dbReference type="GO" id="GO:0051144">
    <property type="term" value="P:1,2-propanediol catabolic process"/>
    <property type="evidence" value="ECO:0007669"/>
    <property type="project" value="UniProtKB-UniPathway"/>
</dbReference>
<comment type="pathway">
    <text evidence="10">Polyol metabolism; 1,2-propanediol degradation.</text>
</comment>
<reference evidence="11 12" key="1">
    <citation type="submission" date="2019-03" db="EMBL/GenBank/DDBJ databases">
        <title>Genomic Encyclopedia of Type Strains, Phase IV (KMG-IV): sequencing the most valuable type-strain genomes for metagenomic binning, comparative biology and taxonomic classification.</title>
        <authorList>
            <person name="Goeker M."/>
        </authorList>
    </citation>
    <scope>NUCLEOTIDE SEQUENCE [LARGE SCALE GENOMIC DNA]</scope>
    <source>
        <strain evidence="11 12">DSM 24455</strain>
    </source>
</reference>
<keyword evidence="8 10" id="KW-0012">Acyltransferase</keyword>
<comment type="similarity">
    <text evidence="2 10">Belongs to the PduL family.</text>
</comment>
<keyword evidence="5 10" id="KW-0808">Transferase</keyword>
<keyword evidence="6" id="KW-0479">Metal-binding</keyword>
<evidence type="ECO:0000313" key="11">
    <source>
        <dbReference type="EMBL" id="TDT50363.1"/>
    </source>
</evidence>
<dbReference type="Proteomes" id="UP000295325">
    <property type="component" value="Unassembled WGS sequence"/>
</dbReference>
<dbReference type="UniPathway" id="UPA00621"/>
<evidence type="ECO:0000256" key="1">
    <source>
        <dbReference type="ARBA" id="ARBA00001947"/>
    </source>
</evidence>
<dbReference type="Pfam" id="PF06130">
    <property type="entry name" value="PTAC"/>
    <property type="match status" value="1"/>
</dbReference>
<dbReference type="EC" id="2.3.1.222" evidence="3 10"/>
<dbReference type="NCBIfam" id="NF011652">
    <property type="entry name" value="PRK15070.1"/>
    <property type="match status" value="1"/>
</dbReference>
<dbReference type="EMBL" id="SOAZ01000030">
    <property type="protein sequence ID" value="TDT50363.1"/>
    <property type="molecule type" value="Genomic_DNA"/>
</dbReference>
<comment type="catalytic activity">
    <reaction evidence="9 10">
        <text>propanoyl-CoA + phosphate = propanoyl phosphate + CoA</text>
        <dbReference type="Rhea" id="RHEA:28046"/>
        <dbReference type="ChEBI" id="CHEBI:43474"/>
        <dbReference type="ChEBI" id="CHEBI:57287"/>
        <dbReference type="ChEBI" id="CHEBI:57392"/>
        <dbReference type="ChEBI" id="CHEBI:58933"/>
        <dbReference type="EC" id="2.3.1.222"/>
    </reaction>
</comment>
<protein>
    <recommendedName>
        <fullName evidence="4 10">Phosphate propanoyltransferase</fullName>
        <ecNumber evidence="3 10">2.3.1.222</ecNumber>
    </recommendedName>
</protein>
<proteinExistence type="inferred from homology"/>
<evidence type="ECO:0000256" key="6">
    <source>
        <dbReference type="ARBA" id="ARBA00022723"/>
    </source>
</evidence>
<evidence type="ECO:0000256" key="7">
    <source>
        <dbReference type="ARBA" id="ARBA00022833"/>
    </source>
</evidence>
<keyword evidence="12" id="KW-1185">Reference proteome</keyword>
<evidence type="ECO:0000256" key="4">
    <source>
        <dbReference type="ARBA" id="ARBA00020837"/>
    </source>
</evidence>
<evidence type="ECO:0000256" key="3">
    <source>
        <dbReference type="ARBA" id="ARBA00012206"/>
    </source>
</evidence>
<evidence type="ECO:0000256" key="5">
    <source>
        <dbReference type="ARBA" id="ARBA00022679"/>
    </source>
</evidence>
<organism evidence="11 12">
    <name type="scientific">Fonticella tunisiensis</name>
    <dbReference type="NCBI Taxonomy" id="1096341"/>
    <lineage>
        <taxon>Bacteria</taxon>
        <taxon>Bacillati</taxon>
        <taxon>Bacillota</taxon>
        <taxon>Clostridia</taxon>
        <taxon>Eubacteriales</taxon>
        <taxon>Clostridiaceae</taxon>
        <taxon>Fonticella</taxon>
    </lineage>
</organism>
<keyword evidence="7" id="KW-0862">Zinc</keyword>
<sequence>MMNNMDSNVLKEIVEEVLDKYDVKDRSFSIPVGVSNRHIHLSQEDLEVLFGRGYKLTPRNPTTQPGQFAAEETVCIAGKKGCFEKVRILGPVRSKTQIEISRTDSYVLGIRAPLRESGNLEGAESLSVIGPKGMKVLSGCVIVAARHIHMLPEDAEGYGVKDGDRVDVETLGDKGVVFKNVLIRVSKNSALELHIDTDEANAGEIKNGDRVRIIRINRR</sequence>
<dbReference type="GO" id="GO:0016747">
    <property type="term" value="F:acyltransferase activity, transferring groups other than amino-acyl groups"/>
    <property type="evidence" value="ECO:0007669"/>
    <property type="project" value="InterPro"/>
</dbReference>
<evidence type="ECO:0000256" key="2">
    <source>
        <dbReference type="ARBA" id="ARBA00007342"/>
    </source>
</evidence>
<dbReference type="PANTHER" id="PTHR39453">
    <property type="entry name" value="PHOSPHATE PROPANOYLTRANSFERASE"/>
    <property type="match status" value="1"/>
</dbReference>
<dbReference type="PANTHER" id="PTHR39453:SF1">
    <property type="entry name" value="PHOSPHATE PROPANOYLTRANSFERASE"/>
    <property type="match status" value="1"/>
</dbReference>
<evidence type="ECO:0000256" key="8">
    <source>
        <dbReference type="ARBA" id="ARBA00023315"/>
    </source>
</evidence>
<evidence type="ECO:0000313" key="12">
    <source>
        <dbReference type="Proteomes" id="UP000295325"/>
    </source>
</evidence>
<accession>A0A4R7K9R0</accession>